<accession>A0A7S2H4K1</accession>
<keyword evidence="3 9" id="KW-0813">Transport</keyword>
<dbReference type="GO" id="GO:0016020">
    <property type="term" value="C:membrane"/>
    <property type="evidence" value="ECO:0007669"/>
    <property type="project" value="UniProtKB-SubCell"/>
</dbReference>
<feature type="repeat" description="Solcar" evidence="8">
    <location>
        <begin position="220"/>
        <end position="304"/>
    </location>
</feature>
<name>A0A7S2H4K1_9STRA</name>
<evidence type="ECO:0008006" key="12">
    <source>
        <dbReference type="Google" id="ProtNLM"/>
    </source>
</evidence>
<gene>
    <name evidence="11" type="ORF">HTAM1171_LOCUS3472</name>
</gene>
<evidence type="ECO:0000256" key="3">
    <source>
        <dbReference type="ARBA" id="ARBA00022448"/>
    </source>
</evidence>
<dbReference type="PROSITE" id="PS50920">
    <property type="entry name" value="SOLCAR"/>
    <property type="match status" value="3"/>
</dbReference>
<comment type="similarity">
    <text evidence="2 9">Belongs to the mitochondrial carrier (TC 2.A.29) family.</text>
</comment>
<sequence length="413" mass="45130">MIVSVMKTMTPIIKRIQYSYNASSASLLLCLVMFLLFSATTSSSITTTTMTHHHQPTIERQRHKRRSTIASSTSHRISPIGSISIKTRGGDRSSSSPSSSSSSSAVTEGLKNSLASGLAAACSKALLAPFDTIKTVQQKYRGSGEALGFMDAVSVICKRKGGIWELYSGLGVAALGSMPSVGLYFGVYSYSKRILIPFFKTNYGSDRPDDKKPLFTDPTLRTLAIALSATIGNTVASFSRVPFEVVKQKLQSGLHSSTIDALSSMIREGGLRAFFPTGGVSIQMVRDIPYAVFTLLSYEYIRDNWVNKVEHPSAWRDMAAGATAGGIGSYLTNPLDVIKTRIQTDTALYKGSITQCARATFEEGGFRAFLRGSVPRLMHKIPANGCFFLFYELFRRLLNVEETKKSHEKKGEK</sequence>
<keyword evidence="5" id="KW-0677">Repeat</keyword>
<dbReference type="SUPFAM" id="SSF103506">
    <property type="entry name" value="Mitochondrial carrier"/>
    <property type="match status" value="1"/>
</dbReference>
<feature type="compositionally biased region" description="Low complexity" evidence="10">
    <location>
        <begin position="93"/>
        <end position="104"/>
    </location>
</feature>
<keyword evidence="4 8" id="KW-0812">Transmembrane</keyword>
<evidence type="ECO:0000256" key="2">
    <source>
        <dbReference type="ARBA" id="ARBA00006375"/>
    </source>
</evidence>
<dbReference type="AlphaFoldDB" id="A0A7S2H4K1"/>
<dbReference type="EMBL" id="HBGV01005774">
    <property type="protein sequence ID" value="CAD9480278.1"/>
    <property type="molecule type" value="Transcribed_RNA"/>
</dbReference>
<feature type="region of interest" description="Disordered" evidence="10">
    <location>
        <begin position="46"/>
        <end position="104"/>
    </location>
</feature>
<protein>
    <recommendedName>
        <fullName evidence="12">Mitochondrial carrier protein</fullName>
    </recommendedName>
</protein>
<evidence type="ECO:0000256" key="5">
    <source>
        <dbReference type="ARBA" id="ARBA00022737"/>
    </source>
</evidence>
<comment type="subcellular location">
    <subcellularLocation>
        <location evidence="1">Membrane</location>
        <topology evidence="1">Multi-pass membrane protein</topology>
    </subcellularLocation>
</comment>
<evidence type="ECO:0000256" key="4">
    <source>
        <dbReference type="ARBA" id="ARBA00022692"/>
    </source>
</evidence>
<dbReference type="InterPro" id="IPR018108">
    <property type="entry name" value="MCP_transmembrane"/>
</dbReference>
<evidence type="ECO:0000256" key="7">
    <source>
        <dbReference type="ARBA" id="ARBA00023136"/>
    </source>
</evidence>
<evidence type="ECO:0000256" key="10">
    <source>
        <dbReference type="SAM" id="MobiDB-lite"/>
    </source>
</evidence>
<feature type="compositionally biased region" description="Basic residues" evidence="10">
    <location>
        <begin position="51"/>
        <end position="67"/>
    </location>
</feature>
<keyword evidence="6" id="KW-1133">Transmembrane helix</keyword>
<dbReference type="PANTHER" id="PTHR45667">
    <property type="entry name" value="S-ADENOSYLMETHIONINE MITOCHONDRIAL CARRIER PROTEIN"/>
    <property type="match status" value="1"/>
</dbReference>
<evidence type="ECO:0000256" key="6">
    <source>
        <dbReference type="ARBA" id="ARBA00022989"/>
    </source>
</evidence>
<dbReference type="Gene3D" id="1.50.40.10">
    <property type="entry name" value="Mitochondrial carrier domain"/>
    <property type="match status" value="1"/>
</dbReference>
<organism evidence="11">
    <name type="scientific">Helicotheca tamesis</name>
    <dbReference type="NCBI Taxonomy" id="374047"/>
    <lineage>
        <taxon>Eukaryota</taxon>
        <taxon>Sar</taxon>
        <taxon>Stramenopiles</taxon>
        <taxon>Ochrophyta</taxon>
        <taxon>Bacillariophyta</taxon>
        <taxon>Mediophyceae</taxon>
        <taxon>Lithodesmiophycidae</taxon>
        <taxon>Lithodesmiales</taxon>
        <taxon>Lithodesmiaceae</taxon>
        <taxon>Helicotheca</taxon>
    </lineage>
</organism>
<feature type="repeat" description="Solcar" evidence="8">
    <location>
        <begin position="107"/>
        <end position="194"/>
    </location>
</feature>
<reference evidence="11" key="1">
    <citation type="submission" date="2021-01" db="EMBL/GenBank/DDBJ databases">
        <authorList>
            <person name="Corre E."/>
            <person name="Pelletier E."/>
            <person name="Niang G."/>
            <person name="Scheremetjew M."/>
            <person name="Finn R."/>
            <person name="Kale V."/>
            <person name="Holt S."/>
            <person name="Cochrane G."/>
            <person name="Meng A."/>
            <person name="Brown T."/>
            <person name="Cohen L."/>
        </authorList>
    </citation>
    <scope>NUCLEOTIDE SEQUENCE</scope>
    <source>
        <strain evidence="11">CCMP826</strain>
    </source>
</reference>
<evidence type="ECO:0000256" key="1">
    <source>
        <dbReference type="ARBA" id="ARBA00004141"/>
    </source>
</evidence>
<evidence type="ECO:0000256" key="9">
    <source>
        <dbReference type="RuleBase" id="RU000488"/>
    </source>
</evidence>
<dbReference type="Pfam" id="PF00153">
    <property type="entry name" value="Mito_carr"/>
    <property type="match status" value="3"/>
</dbReference>
<evidence type="ECO:0000313" key="11">
    <source>
        <dbReference type="EMBL" id="CAD9480278.1"/>
    </source>
</evidence>
<feature type="repeat" description="Solcar" evidence="8">
    <location>
        <begin position="312"/>
        <end position="397"/>
    </location>
</feature>
<proteinExistence type="inferred from homology"/>
<keyword evidence="7 8" id="KW-0472">Membrane</keyword>
<evidence type="ECO:0000256" key="8">
    <source>
        <dbReference type="PROSITE-ProRule" id="PRU00282"/>
    </source>
</evidence>
<dbReference type="InterPro" id="IPR023395">
    <property type="entry name" value="MCP_dom_sf"/>
</dbReference>